<dbReference type="GO" id="GO:0046872">
    <property type="term" value="F:metal ion binding"/>
    <property type="evidence" value="ECO:0007669"/>
    <property type="project" value="UniProtKB-KW"/>
</dbReference>
<organism evidence="5 6">
    <name type="scientific">Bradyrhizobium shewense</name>
    <dbReference type="NCBI Taxonomy" id="1761772"/>
    <lineage>
        <taxon>Bacteria</taxon>
        <taxon>Pseudomonadati</taxon>
        <taxon>Pseudomonadota</taxon>
        <taxon>Alphaproteobacteria</taxon>
        <taxon>Hyphomicrobiales</taxon>
        <taxon>Nitrobacteraceae</taxon>
        <taxon>Bradyrhizobium</taxon>
    </lineage>
</organism>
<dbReference type="Pfam" id="PF25271">
    <property type="entry name" value="DUF7868"/>
    <property type="match status" value="1"/>
</dbReference>
<keyword evidence="2" id="KW-0186">Copper</keyword>
<feature type="domain" description="Tyrosinase copper-binding" evidence="4">
    <location>
        <begin position="10"/>
        <end position="21"/>
    </location>
</feature>
<keyword evidence="1" id="KW-0479">Metal-binding</keyword>
<proteinExistence type="predicted"/>
<dbReference type="InterPro" id="IPR008922">
    <property type="entry name" value="Di-copper_centre_dom_sf"/>
</dbReference>
<gene>
    <name evidence="5" type="ORF">GA0061098_101613</name>
</gene>
<dbReference type="InterPro" id="IPR057190">
    <property type="entry name" value="DUF7868"/>
</dbReference>
<evidence type="ECO:0000256" key="1">
    <source>
        <dbReference type="ARBA" id="ARBA00022723"/>
    </source>
</evidence>
<evidence type="ECO:0000256" key="2">
    <source>
        <dbReference type="ARBA" id="ARBA00023008"/>
    </source>
</evidence>
<feature type="region of interest" description="Disordered" evidence="3">
    <location>
        <begin position="89"/>
        <end position="131"/>
    </location>
</feature>
<reference evidence="6" key="1">
    <citation type="submission" date="2016-08" db="EMBL/GenBank/DDBJ databases">
        <authorList>
            <person name="Varghese N."/>
            <person name="Submissions Spin"/>
        </authorList>
    </citation>
    <scope>NUCLEOTIDE SEQUENCE [LARGE SCALE GENOMIC DNA]</scope>
    <source>
        <strain evidence="6">ERR11</strain>
    </source>
</reference>
<dbReference type="InterPro" id="IPR002227">
    <property type="entry name" value="Tyrosinase_Cu-bd"/>
</dbReference>
<accession>A0A1C3XHD5</accession>
<dbReference type="PROSITE" id="PS00498">
    <property type="entry name" value="TYROSINASE_2"/>
    <property type="match status" value="1"/>
</dbReference>
<dbReference type="PANTHER" id="PTHR11474">
    <property type="entry name" value="TYROSINASE FAMILY MEMBER"/>
    <property type="match status" value="1"/>
</dbReference>
<dbReference type="AlphaFoldDB" id="A0A1C3XHD5"/>
<evidence type="ECO:0000313" key="5">
    <source>
        <dbReference type="EMBL" id="SCB51648.1"/>
    </source>
</evidence>
<protein>
    <submittedName>
        <fullName evidence="5">Common central domain of tyrosinase</fullName>
    </submittedName>
</protein>
<dbReference type="Proteomes" id="UP000199184">
    <property type="component" value="Unassembled WGS sequence"/>
</dbReference>
<dbReference type="EMBL" id="FMAI01000016">
    <property type="protein sequence ID" value="SCB51648.1"/>
    <property type="molecule type" value="Genomic_DNA"/>
</dbReference>
<dbReference type="InterPro" id="IPR050316">
    <property type="entry name" value="Tyrosinase/Hemocyanin"/>
</dbReference>
<sequence>MATPALAARDPIFYLHHSNLDRLWEWWRNQPPLEGDPPRTPEYIWTQEPYLFVSPNAKKTGFTAGESFGMVGTAYSYDQLAPVPTAVAGSPLAASSPRPPNRVSRSDDVLSVTPRGSAATQLAPEPGAGAPVASPSSRWILRFSEVSSPAAPSGVFDIYLDGPGAGAVAGQPAGSFALFGTHDHAIAGHAGQTASDKVIEVTNRMRELIAQGIDPASVRVTVISNSTSAAAVRIGRIELFSR</sequence>
<dbReference type="PANTHER" id="PTHR11474:SF76">
    <property type="entry name" value="SHKT DOMAIN-CONTAINING PROTEIN"/>
    <property type="match status" value="1"/>
</dbReference>
<keyword evidence="6" id="KW-1185">Reference proteome</keyword>
<dbReference type="GO" id="GO:0016491">
    <property type="term" value="F:oxidoreductase activity"/>
    <property type="evidence" value="ECO:0007669"/>
    <property type="project" value="InterPro"/>
</dbReference>
<dbReference type="SUPFAM" id="SSF48056">
    <property type="entry name" value="Di-copper centre-containing domain"/>
    <property type="match status" value="1"/>
</dbReference>
<evidence type="ECO:0000256" key="3">
    <source>
        <dbReference type="SAM" id="MobiDB-lite"/>
    </source>
</evidence>
<name>A0A1C3XHD5_9BRAD</name>
<dbReference type="Gene3D" id="1.10.1280.10">
    <property type="entry name" value="Di-copper center containing domain from catechol oxidase"/>
    <property type="match status" value="1"/>
</dbReference>
<dbReference type="Pfam" id="PF00264">
    <property type="entry name" value="Tyrosinase"/>
    <property type="match status" value="1"/>
</dbReference>
<evidence type="ECO:0000259" key="4">
    <source>
        <dbReference type="PROSITE" id="PS00498"/>
    </source>
</evidence>
<evidence type="ECO:0000313" key="6">
    <source>
        <dbReference type="Proteomes" id="UP000199184"/>
    </source>
</evidence>